<organism evidence="6 7">
    <name type="scientific">Chloropicon primus</name>
    <dbReference type="NCBI Taxonomy" id="1764295"/>
    <lineage>
        <taxon>Eukaryota</taxon>
        <taxon>Viridiplantae</taxon>
        <taxon>Chlorophyta</taxon>
        <taxon>Chloropicophyceae</taxon>
        <taxon>Chloropicales</taxon>
        <taxon>Chloropicaceae</taxon>
        <taxon>Chloropicon</taxon>
    </lineage>
</organism>
<evidence type="ECO:0000259" key="5">
    <source>
        <dbReference type="Pfam" id="PF07992"/>
    </source>
</evidence>
<dbReference type="PANTHER" id="PTHR43429">
    <property type="entry name" value="PYRIDINE NUCLEOTIDE-DISULFIDE OXIDOREDUCTASE DOMAIN-CONTAINING"/>
    <property type="match status" value="1"/>
</dbReference>
<dbReference type="InterPro" id="IPR036188">
    <property type="entry name" value="FAD/NAD-bd_sf"/>
</dbReference>
<feature type="compositionally biased region" description="Gly residues" evidence="4">
    <location>
        <begin position="212"/>
        <end position="221"/>
    </location>
</feature>
<feature type="region of interest" description="Disordered" evidence="4">
    <location>
        <begin position="202"/>
        <end position="223"/>
    </location>
</feature>
<dbReference type="AlphaFoldDB" id="A0A5B8MBI3"/>
<keyword evidence="3" id="KW-0274">FAD</keyword>
<dbReference type="InterPro" id="IPR023753">
    <property type="entry name" value="FAD/NAD-binding_dom"/>
</dbReference>
<dbReference type="OrthoDB" id="202203at2759"/>
<feature type="domain" description="FAD/NAD(P)-binding" evidence="5">
    <location>
        <begin position="8"/>
        <end position="197"/>
    </location>
</feature>
<gene>
    <name evidence="6" type="ORF">A3770_01p00970</name>
</gene>
<keyword evidence="2" id="KW-0285">Flavoprotein</keyword>
<evidence type="ECO:0000256" key="1">
    <source>
        <dbReference type="ARBA" id="ARBA00001974"/>
    </source>
</evidence>
<evidence type="ECO:0000256" key="4">
    <source>
        <dbReference type="SAM" id="MobiDB-lite"/>
    </source>
</evidence>
<name>A0A5B8MBI3_9CHLO</name>
<reference evidence="6 7" key="1">
    <citation type="submission" date="2018-07" db="EMBL/GenBank/DDBJ databases">
        <title>The complete nuclear genome of the prasinophyte Chloropicon primus (CCMP1205).</title>
        <authorList>
            <person name="Pombert J.-F."/>
            <person name="Otis C."/>
            <person name="Turmel M."/>
            <person name="Lemieux C."/>
        </authorList>
    </citation>
    <scope>NUCLEOTIDE SEQUENCE [LARGE SCALE GENOMIC DNA]</scope>
    <source>
        <strain evidence="6 7">CCMP1205</strain>
    </source>
</reference>
<dbReference type="PANTHER" id="PTHR43429:SF2">
    <property type="entry name" value="PYRIDINE NUCLEOTIDE-DISULFIDE OXIDOREDUCTASE DOMAIN-CONTAINING PROTEIN 1"/>
    <property type="match status" value="1"/>
</dbReference>
<evidence type="ECO:0000256" key="2">
    <source>
        <dbReference type="ARBA" id="ARBA00022630"/>
    </source>
</evidence>
<keyword evidence="7" id="KW-1185">Reference proteome</keyword>
<comment type="cofactor">
    <cofactor evidence="1">
        <name>FAD</name>
        <dbReference type="ChEBI" id="CHEBI:57692"/>
    </cofactor>
</comment>
<sequence>MGRESARYDYVVVGGGVAGTCCARLLCCKAPKASVCLVSPTESLKTVKVVKRVTDNLDELTVIEQPVGSFNDANLEFAKDYVESIDPEEKTLVLGGGRRISYGKLAVCTGASPRVHLSESPRLITVRDTDSAESLREVISRSNTRRVVVAGNGAIALEVINKLSGVEVVWIVKHDHVGDSLLDVDVALHLLESFQKRNKGTLRVDQSRGGAEDQGGGGGAAGKIREERFRTPPVKPDFGHALGPKWHEAFPKSKDGRETSLRVVYNRKLVGVDEGTEGDSEGWPISAVLSDGERIGGDVIISCIGVVPNTTWLPRDRFQMAPDGGLSVSARLETSVKDVYAAGDVCTLDEENLGPQFFQIRLWSQARMMAEFAAHCMTDSKEAEFLDLGFDLFTHVTHFFGSKVILLGLYDGQRLAGEPEKDKVLYTRETEDTFVRVLLLRGRMQGAVLVGETDLEEVFENLILGGIDLSRFGPEMLDPENDIEDFFD</sequence>
<dbReference type="PRINTS" id="PR00368">
    <property type="entry name" value="FADPNR"/>
</dbReference>
<dbReference type="InterPro" id="IPR050260">
    <property type="entry name" value="FAD-bd_OxRdtase"/>
</dbReference>
<feature type="domain" description="FAD/NAD(P)-binding" evidence="5">
    <location>
        <begin position="281"/>
        <end position="370"/>
    </location>
</feature>
<dbReference type="Proteomes" id="UP000316726">
    <property type="component" value="Chromosome 1"/>
</dbReference>
<evidence type="ECO:0000313" key="7">
    <source>
        <dbReference type="Proteomes" id="UP000316726"/>
    </source>
</evidence>
<dbReference type="GO" id="GO:0016491">
    <property type="term" value="F:oxidoreductase activity"/>
    <property type="evidence" value="ECO:0007669"/>
    <property type="project" value="InterPro"/>
</dbReference>
<evidence type="ECO:0000313" key="6">
    <source>
        <dbReference type="EMBL" id="QDZ17579.1"/>
    </source>
</evidence>
<dbReference type="Gene3D" id="3.50.50.60">
    <property type="entry name" value="FAD/NAD(P)-binding domain"/>
    <property type="match status" value="3"/>
</dbReference>
<proteinExistence type="predicted"/>
<evidence type="ECO:0000256" key="3">
    <source>
        <dbReference type="ARBA" id="ARBA00022827"/>
    </source>
</evidence>
<dbReference type="Pfam" id="PF07992">
    <property type="entry name" value="Pyr_redox_2"/>
    <property type="match status" value="2"/>
</dbReference>
<dbReference type="STRING" id="1764295.A0A5B8MBI3"/>
<dbReference type="EMBL" id="CP031034">
    <property type="protein sequence ID" value="QDZ17579.1"/>
    <property type="molecule type" value="Genomic_DNA"/>
</dbReference>
<dbReference type="SUPFAM" id="SSF51905">
    <property type="entry name" value="FAD/NAD(P)-binding domain"/>
    <property type="match status" value="2"/>
</dbReference>
<protein>
    <submittedName>
        <fullName evidence="6">FAD/NAD(P)-binding domain-containing protein</fullName>
    </submittedName>
</protein>
<accession>A0A5B8MBI3</accession>